<feature type="non-terminal residue" evidence="2">
    <location>
        <position position="1"/>
    </location>
</feature>
<proteinExistence type="predicted"/>
<name>A0A0H5R8Y1_9EUKA</name>
<evidence type="ECO:0000256" key="1">
    <source>
        <dbReference type="SAM" id="MobiDB-lite"/>
    </source>
</evidence>
<sequence>QASTFDQVSLHRIMAIKLRLYSNDGRSEMIELNDGARVSDLREIIGNAFFIGDDDRGRVQIRVYKSFEKRLDERMRGDASSLIHNGPFELNELNCERSLSDVNIVNLSTVVVENCDALSSRSMYTTVRKIIAMKQKSSPAEQRALRLLRTMLTKIVIDPHDQRNRKVTAAPVRSILTKADCFGILSHLGAILQGESFILDRVDLVMLRIIVRNLYDSNEEWEEVEAAAISSRPPPTQEPASRPTYNLRPKPADPALKNALPDYSRAVWSVIGCLVIAVIAMHWLRSQPMTVAAPTHQTATLIEKTDVAAATEDHLKAEHLHPHISEDNMQIAR</sequence>
<dbReference type="AlphaFoldDB" id="A0A0H5R8Y1"/>
<protein>
    <submittedName>
        <fullName evidence="2">Uncharacterized protein</fullName>
    </submittedName>
</protein>
<feature type="region of interest" description="Disordered" evidence="1">
    <location>
        <begin position="227"/>
        <end position="250"/>
    </location>
</feature>
<evidence type="ECO:0000313" key="2">
    <source>
        <dbReference type="EMBL" id="CRZ04834.1"/>
    </source>
</evidence>
<organism evidence="2">
    <name type="scientific">Spongospora subterranea</name>
    <dbReference type="NCBI Taxonomy" id="70186"/>
    <lineage>
        <taxon>Eukaryota</taxon>
        <taxon>Sar</taxon>
        <taxon>Rhizaria</taxon>
        <taxon>Endomyxa</taxon>
        <taxon>Phytomyxea</taxon>
        <taxon>Plasmodiophorida</taxon>
        <taxon>Plasmodiophoridae</taxon>
        <taxon>Spongospora</taxon>
    </lineage>
</organism>
<accession>A0A0H5R8Y1</accession>
<dbReference type="EMBL" id="HACM01004392">
    <property type="protein sequence ID" value="CRZ04834.1"/>
    <property type="molecule type" value="Transcribed_RNA"/>
</dbReference>
<reference evidence="2" key="1">
    <citation type="submission" date="2015-04" db="EMBL/GenBank/DDBJ databases">
        <title>The genome sequence of the plant pathogenic Rhizarian Plasmodiophora brassicae reveals insights in its biotrophic life cycle and the origin of chitin synthesis.</title>
        <authorList>
            <person name="Schwelm A."/>
            <person name="Fogelqvist J."/>
            <person name="Knaust A."/>
            <person name="Julke S."/>
            <person name="Lilja T."/>
            <person name="Dhandapani V."/>
            <person name="Bonilla-Rosso G."/>
            <person name="Karlsson M."/>
            <person name="Shevchenko A."/>
            <person name="Choi S.R."/>
            <person name="Kim H.G."/>
            <person name="Park J.Y."/>
            <person name="Lim Y.P."/>
            <person name="Ludwig-Muller J."/>
            <person name="Dixelius C."/>
        </authorList>
    </citation>
    <scope>NUCLEOTIDE SEQUENCE</scope>
    <source>
        <tissue evidence="2">Potato root galls</tissue>
    </source>
</reference>